<feature type="domain" description="Thioredoxin" evidence="14">
    <location>
        <begin position="4"/>
        <end position="161"/>
    </location>
</feature>
<dbReference type="CDD" id="cd03017">
    <property type="entry name" value="PRX_BCP"/>
    <property type="match status" value="1"/>
</dbReference>
<dbReference type="GO" id="GO:0005737">
    <property type="term" value="C:cytoplasm"/>
    <property type="evidence" value="ECO:0007669"/>
    <property type="project" value="TreeGrafter"/>
</dbReference>
<dbReference type="EC" id="1.11.1.24" evidence="3"/>
<keyword evidence="5" id="KW-0049">Antioxidant</keyword>
<dbReference type="PANTHER" id="PTHR42801:SF4">
    <property type="entry name" value="AHPC_TSA FAMILY PROTEIN"/>
    <property type="match status" value="1"/>
</dbReference>
<proteinExistence type="inferred from homology"/>
<evidence type="ECO:0000256" key="1">
    <source>
        <dbReference type="ARBA" id="ARBA00003330"/>
    </source>
</evidence>
<reference evidence="15" key="1">
    <citation type="journal article" date="2020" name="mSystems">
        <title>Genome- and Community-Level Interaction Insights into Carbon Utilization and Element Cycling Functions of Hydrothermarchaeota in Hydrothermal Sediment.</title>
        <authorList>
            <person name="Zhou Z."/>
            <person name="Liu Y."/>
            <person name="Xu W."/>
            <person name="Pan J."/>
            <person name="Luo Z.H."/>
            <person name="Li M."/>
        </authorList>
    </citation>
    <scope>NUCLEOTIDE SEQUENCE [LARGE SCALE GENOMIC DNA]</scope>
    <source>
        <strain evidence="15">SpSt-413</strain>
    </source>
</reference>
<feature type="active site" description="Cysteine sulfenic acid (-SOH) intermediate; for peroxidase activity" evidence="13">
    <location>
        <position position="50"/>
    </location>
</feature>
<dbReference type="PIRSF" id="PIRSF000239">
    <property type="entry name" value="AHPC"/>
    <property type="match status" value="1"/>
</dbReference>
<dbReference type="GO" id="GO:0045454">
    <property type="term" value="P:cell redox homeostasis"/>
    <property type="evidence" value="ECO:0007669"/>
    <property type="project" value="TreeGrafter"/>
</dbReference>
<dbReference type="GO" id="GO:0034599">
    <property type="term" value="P:cellular response to oxidative stress"/>
    <property type="evidence" value="ECO:0007669"/>
    <property type="project" value="TreeGrafter"/>
</dbReference>
<evidence type="ECO:0000256" key="9">
    <source>
        <dbReference type="ARBA" id="ARBA00032824"/>
    </source>
</evidence>
<comment type="caution">
    <text evidence="15">The sequence shown here is derived from an EMBL/GenBank/DDBJ whole genome shotgun (WGS) entry which is preliminary data.</text>
</comment>
<evidence type="ECO:0000256" key="7">
    <source>
        <dbReference type="ARBA" id="ARBA00023157"/>
    </source>
</evidence>
<dbReference type="Pfam" id="PF00578">
    <property type="entry name" value="AhpC-TSA"/>
    <property type="match status" value="1"/>
</dbReference>
<dbReference type="PROSITE" id="PS51352">
    <property type="entry name" value="THIOREDOXIN_2"/>
    <property type="match status" value="1"/>
</dbReference>
<evidence type="ECO:0000256" key="2">
    <source>
        <dbReference type="ARBA" id="ARBA00011245"/>
    </source>
</evidence>
<sequence>MQDALTGAKAPGFELETAGPGGAQGRVSLAGLAGTWTVVYIYPKDSTPGCTTEAKEFTELLPRFQALGARVLGLSRDSLKAHRNFIDKQGLGLELASDPSLETLKALGGWGTKTVCGKSCEGVIRSTLLIAPDGTVARRWPKAPSKGHAAEVLAALAELTGK</sequence>
<comment type="subunit">
    <text evidence="2">Monomer.</text>
</comment>
<keyword evidence="6" id="KW-0560">Oxidoreductase</keyword>
<evidence type="ECO:0000256" key="11">
    <source>
        <dbReference type="ARBA" id="ARBA00042639"/>
    </source>
</evidence>
<organism evidence="15">
    <name type="scientific">Fundidesulfovibrio putealis</name>
    <dbReference type="NCBI Taxonomy" id="270496"/>
    <lineage>
        <taxon>Bacteria</taxon>
        <taxon>Pseudomonadati</taxon>
        <taxon>Thermodesulfobacteriota</taxon>
        <taxon>Desulfovibrionia</taxon>
        <taxon>Desulfovibrionales</taxon>
        <taxon>Desulfovibrionaceae</taxon>
        <taxon>Fundidesulfovibrio</taxon>
    </lineage>
</organism>
<accession>A0A7C4AG56</accession>
<dbReference type="AlphaFoldDB" id="A0A7C4AG56"/>
<dbReference type="EMBL" id="DSRP01000078">
    <property type="protein sequence ID" value="HGG91534.1"/>
    <property type="molecule type" value="Genomic_DNA"/>
</dbReference>
<name>A0A7C4AG56_9BACT</name>
<dbReference type="InterPro" id="IPR024706">
    <property type="entry name" value="Peroxiredoxin_AhpC-typ"/>
</dbReference>
<evidence type="ECO:0000256" key="4">
    <source>
        <dbReference type="ARBA" id="ARBA00022559"/>
    </source>
</evidence>
<keyword evidence="7" id="KW-1015">Disulfide bond</keyword>
<dbReference type="PANTHER" id="PTHR42801">
    <property type="entry name" value="THIOREDOXIN-DEPENDENT PEROXIDE REDUCTASE"/>
    <property type="match status" value="1"/>
</dbReference>
<dbReference type="InterPro" id="IPR036249">
    <property type="entry name" value="Thioredoxin-like_sf"/>
</dbReference>
<dbReference type="Gene3D" id="3.40.30.10">
    <property type="entry name" value="Glutaredoxin"/>
    <property type="match status" value="1"/>
</dbReference>
<dbReference type="FunFam" id="3.40.30.10:FF:000007">
    <property type="entry name" value="Thioredoxin-dependent thiol peroxidase"/>
    <property type="match status" value="1"/>
</dbReference>
<comment type="catalytic activity">
    <reaction evidence="12">
        <text>a hydroperoxide + [thioredoxin]-dithiol = an alcohol + [thioredoxin]-disulfide + H2O</text>
        <dbReference type="Rhea" id="RHEA:62620"/>
        <dbReference type="Rhea" id="RHEA-COMP:10698"/>
        <dbReference type="Rhea" id="RHEA-COMP:10700"/>
        <dbReference type="ChEBI" id="CHEBI:15377"/>
        <dbReference type="ChEBI" id="CHEBI:29950"/>
        <dbReference type="ChEBI" id="CHEBI:30879"/>
        <dbReference type="ChEBI" id="CHEBI:35924"/>
        <dbReference type="ChEBI" id="CHEBI:50058"/>
        <dbReference type="EC" id="1.11.1.24"/>
    </reaction>
</comment>
<dbReference type="GO" id="GO:0008379">
    <property type="term" value="F:thioredoxin peroxidase activity"/>
    <property type="evidence" value="ECO:0007669"/>
    <property type="project" value="TreeGrafter"/>
</dbReference>
<evidence type="ECO:0000256" key="8">
    <source>
        <dbReference type="ARBA" id="ARBA00023284"/>
    </source>
</evidence>
<dbReference type="SUPFAM" id="SSF52833">
    <property type="entry name" value="Thioredoxin-like"/>
    <property type="match status" value="1"/>
</dbReference>
<evidence type="ECO:0000256" key="13">
    <source>
        <dbReference type="PIRSR" id="PIRSR000239-1"/>
    </source>
</evidence>
<keyword evidence="4" id="KW-0575">Peroxidase</keyword>
<evidence type="ECO:0000259" key="14">
    <source>
        <dbReference type="PROSITE" id="PS51352"/>
    </source>
</evidence>
<evidence type="ECO:0000256" key="10">
    <source>
        <dbReference type="ARBA" id="ARBA00038489"/>
    </source>
</evidence>
<dbReference type="InterPro" id="IPR000866">
    <property type="entry name" value="AhpC/TSA"/>
</dbReference>
<evidence type="ECO:0000256" key="5">
    <source>
        <dbReference type="ARBA" id="ARBA00022862"/>
    </source>
</evidence>
<evidence type="ECO:0000313" key="15">
    <source>
        <dbReference type="EMBL" id="HGG91534.1"/>
    </source>
</evidence>
<comment type="similarity">
    <text evidence="10">Belongs to the peroxiredoxin family. BCP/PrxQ subfamily.</text>
</comment>
<gene>
    <name evidence="15" type="ORF">ENR59_01095</name>
</gene>
<evidence type="ECO:0000256" key="3">
    <source>
        <dbReference type="ARBA" id="ARBA00013017"/>
    </source>
</evidence>
<evidence type="ECO:0000256" key="12">
    <source>
        <dbReference type="ARBA" id="ARBA00049091"/>
    </source>
</evidence>
<evidence type="ECO:0000256" key="6">
    <source>
        <dbReference type="ARBA" id="ARBA00023002"/>
    </source>
</evidence>
<dbReference type="InterPro" id="IPR050924">
    <property type="entry name" value="Peroxiredoxin_BCP/PrxQ"/>
</dbReference>
<keyword evidence="8" id="KW-0676">Redox-active center</keyword>
<protein>
    <recommendedName>
        <fullName evidence="3">thioredoxin-dependent peroxiredoxin</fullName>
        <ecNumber evidence="3">1.11.1.24</ecNumber>
    </recommendedName>
    <alternativeName>
        <fullName evidence="9">Thioredoxin peroxidase</fullName>
    </alternativeName>
    <alternativeName>
        <fullName evidence="11">Thioredoxin-dependent peroxiredoxin Bcp</fullName>
    </alternativeName>
</protein>
<dbReference type="InterPro" id="IPR013766">
    <property type="entry name" value="Thioredoxin_domain"/>
</dbReference>
<comment type="function">
    <text evidence="1">Thiol-specific peroxidase that catalyzes the reduction of hydrogen peroxide and organic hydroperoxides to water and alcohols, respectively. Plays a role in cell protection against oxidative stress by detoxifying peroxides and as sensor of hydrogen peroxide-mediated signaling events.</text>
</comment>